<dbReference type="RefSeq" id="WP_038252551.1">
    <property type="nucleotide sequence ID" value="NZ_CAWLUU010000022.1"/>
</dbReference>
<evidence type="ECO:0000313" key="1">
    <source>
        <dbReference type="EMBL" id="CDH06948.1"/>
    </source>
</evidence>
<dbReference type="InterPro" id="IPR003458">
    <property type="entry name" value="Phage_T4_Gp38_tail_assem"/>
</dbReference>
<dbReference type="HOGENOM" id="CLU_094206_1_0_6"/>
<protein>
    <submittedName>
        <fullName evidence="1">Putative tail fiber assembly protein</fullName>
    </submittedName>
</protein>
<gene>
    <name evidence="1" type="ORF">XBO1_250003</name>
</gene>
<sequence length="177" mass="20671">MLHFRKFSRYSPSNEDEKEIEKKYKAIFYRSEDNQDWYTCISKFNNDTYKIKYDSNGIIVAISKDASSICPENGSIVEVELLPDNIDSLGNWQYSNGSIKLRNYTQDELIAHAYEHKKKLLSKANTVIMPLEDAVELDISTVQEITELTKWKHYRVLLNRIDCTTAPNIVWPEQPKE</sequence>
<accession>A0A077P8M4</accession>
<dbReference type="PANTHER" id="PTHR34413">
    <property type="entry name" value="PROPHAGE TAIL FIBER ASSEMBLY PROTEIN HOMOLOG TFAE-RELATED-RELATED"/>
    <property type="match status" value="1"/>
</dbReference>
<dbReference type="Proteomes" id="UP000028483">
    <property type="component" value="Unassembled WGS sequence"/>
</dbReference>
<organism evidence="1">
    <name type="scientific">Xenorhabdus bovienii str. oregonense</name>
    <dbReference type="NCBI Taxonomy" id="1398202"/>
    <lineage>
        <taxon>Bacteria</taxon>
        <taxon>Pseudomonadati</taxon>
        <taxon>Pseudomonadota</taxon>
        <taxon>Gammaproteobacteria</taxon>
        <taxon>Enterobacterales</taxon>
        <taxon>Morganellaceae</taxon>
        <taxon>Xenorhabdus</taxon>
    </lineage>
</organism>
<comment type="caution">
    <text evidence="1">The sequence shown here is derived from an EMBL/GenBank/DDBJ whole genome shotgun (WGS) entry which is preliminary data.</text>
</comment>
<dbReference type="InterPro" id="IPR051220">
    <property type="entry name" value="TFA_Chaperone"/>
</dbReference>
<dbReference type="PANTHER" id="PTHR34413:SF2">
    <property type="entry name" value="PROPHAGE TAIL FIBER ASSEMBLY PROTEIN HOMOLOG TFAE-RELATED"/>
    <property type="match status" value="1"/>
</dbReference>
<proteinExistence type="predicted"/>
<dbReference type="Pfam" id="PF02413">
    <property type="entry name" value="Caudo_TAP"/>
    <property type="match status" value="1"/>
</dbReference>
<name>A0A077P8M4_XENBV</name>
<reference evidence="1" key="1">
    <citation type="submission" date="2013-07" db="EMBL/GenBank/DDBJ databases">
        <title>Sub-species coevolution in mutualistic symbiosis.</title>
        <authorList>
            <person name="Murfin K."/>
            <person name="Klassen J."/>
            <person name="Lee M."/>
            <person name="Forst S."/>
            <person name="Stock P."/>
            <person name="Goodrich-Blair H."/>
        </authorList>
    </citation>
    <scope>NUCLEOTIDE SEQUENCE [LARGE SCALE GENOMIC DNA]</scope>
    <source>
        <strain evidence="1">Oregonense</strain>
    </source>
</reference>
<dbReference type="AlphaFoldDB" id="A0A077P8M4"/>
<dbReference type="EMBL" id="CBSX010000168">
    <property type="protein sequence ID" value="CDH06948.1"/>
    <property type="molecule type" value="Genomic_DNA"/>
</dbReference>